<dbReference type="Proteomes" id="UP000681340">
    <property type="component" value="Unassembled WGS sequence"/>
</dbReference>
<name>A0A919SQ08_9ACTN</name>
<dbReference type="EMBL" id="BOQL01000053">
    <property type="protein sequence ID" value="GIM74963.1"/>
    <property type="molecule type" value="Genomic_DNA"/>
</dbReference>
<accession>A0A919SQ08</accession>
<reference evidence="2" key="1">
    <citation type="submission" date="2021-03" db="EMBL/GenBank/DDBJ databases">
        <title>Whole genome shotgun sequence of Actinoplanes auranticolor NBRC 12245.</title>
        <authorList>
            <person name="Komaki H."/>
            <person name="Tamura T."/>
        </authorList>
    </citation>
    <scope>NUCLEOTIDE SEQUENCE</scope>
    <source>
        <strain evidence="2">NBRC 12245</strain>
    </source>
</reference>
<gene>
    <name evidence="2" type="ORF">Aau02nite_63620</name>
</gene>
<comment type="caution">
    <text evidence="2">The sequence shown here is derived from an EMBL/GenBank/DDBJ whole genome shotgun (WGS) entry which is preliminary data.</text>
</comment>
<protein>
    <submittedName>
        <fullName evidence="2">Uncharacterized protein</fullName>
    </submittedName>
</protein>
<keyword evidence="3" id="KW-1185">Reference proteome</keyword>
<evidence type="ECO:0000313" key="2">
    <source>
        <dbReference type="EMBL" id="GIM74963.1"/>
    </source>
</evidence>
<sequence length="56" mass="6100">MTDPQRQSLTSRHCTPGVEHRNRAGIAGWGSSLNPFPPADTLTQPNWTTRLAAADI</sequence>
<proteinExistence type="predicted"/>
<organism evidence="2 3">
    <name type="scientific">Actinoplanes auranticolor</name>
    <dbReference type="NCBI Taxonomy" id="47988"/>
    <lineage>
        <taxon>Bacteria</taxon>
        <taxon>Bacillati</taxon>
        <taxon>Actinomycetota</taxon>
        <taxon>Actinomycetes</taxon>
        <taxon>Micromonosporales</taxon>
        <taxon>Micromonosporaceae</taxon>
        <taxon>Actinoplanes</taxon>
    </lineage>
</organism>
<feature type="region of interest" description="Disordered" evidence="1">
    <location>
        <begin position="1"/>
        <end position="56"/>
    </location>
</feature>
<evidence type="ECO:0000256" key="1">
    <source>
        <dbReference type="SAM" id="MobiDB-lite"/>
    </source>
</evidence>
<feature type="compositionally biased region" description="Polar residues" evidence="1">
    <location>
        <begin position="1"/>
        <end position="13"/>
    </location>
</feature>
<evidence type="ECO:0000313" key="3">
    <source>
        <dbReference type="Proteomes" id="UP000681340"/>
    </source>
</evidence>
<dbReference type="AlphaFoldDB" id="A0A919SQ08"/>